<evidence type="ECO:0000313" key="1">
    <source>
        <dbReference type="EMBL" id="TGO03318.1"/>
    </source>
</evidence>
<evidence type="ECO:0000313" key="2">
    <source>
        <dbReference type="Proteomes" id="UP000030428"/>
    </source>
</evidence>
<protein>
    <submittedName>
        <fullName evidence="1">Uncharacterized protein</fullName>
    </submittedName>
</protein>
<comment type="caution">
    <text evidence="1">The sequence shown here is derived from an EMBL/GenBank/DDBJ whole genome shotgun (WGS) entry which is preliminary data.</text>
</comment>
<accession>A0A4E0QRS6</accession>
<dbReference type="EMBL" id="JSZA02000025">
    <property type="protein sequence ID" value="TGO03318.1"/>
    <property type="molecule type" value="Genomic_DNA"/>
</dbReference>
<organism evidence="1 2">
    <name type="scientific">Candidatus Thiomargarita nelsonii</name>
    <dbReference type="NCBI Taxonomy" id="1003181"/>
    <lineage>
        <taxon>Bacteria</taxon>
        <taxon>Pseudomonadati</taxon>
        <taxon>Pseudomonadota</taxon>
        <taxon>Gammaproteobacteria</taxon>
        <taxon>Thiotrichales</taxon>
        <taxon>Thiotrichaceae</taxon>
        <taxon>Thiomargarita</taxon>
    </lineage>
</organism>
<name>A0A4E0QRS6_9GAMM</name>
<proteinExistence type="predicted"/>
<gene>
    <name evidence="1" type="ORF">PN36_08485</name>
</gene>
<dbReference type="Proteomes" id="UP000030428">
    <property type="component" value="Unassembled WGS sequence"/>
</dbReference>
<reference evidence="1 2" key="1">
    <citation type="journal article" date="2016" name="Front. Microbiol.">
        <title>Single-Cell (Meta-)Genomics of a Dimorphic Candidatus Thiomargarita nelsonii Reveals Genomic Plasticity.</title>
        <authorList>
            <person name="Flood B.E."/>
            <person name="Fliss P."/>
            <person name="Jones D.S."/>
            <person name="Dick G.J."/>
            <person name="Jain S."/>
            <person name="Kaster A.K."/>
            <person name="Winkel M."/>
            <person name="Mussmann M."/>
            <person name="Bailey J."/>
        </authorList>
    </citation>
    <scope>NUCLEOTIDE SEQUENCE [LARGE SCALE GENOMIC DNA]</scope>
    <source>
        <strain evidence="1">Hydrate Ridge</strain>
    </source>
</reference>
<sequence length="340" mass="39322">MSSIINEDSAFAVDCLWHCPKKLVTTAKSLGPMSWALRREIVREFTRHPMMTVDFESLSLKKVYDTLEGMEVTRRCNPIPRTLRDYFEGKRTLSKGQLERHRRVLFEGLLKTKLQVLAEIGEQALWRGFERGTHIPDVKHALQLFRELFKNKRALRRFLKEYLKGNAEYLRHHPLTHQWAQHHPKIDLDIWTTGIQFESYEQAGYINISLEQAPLEVLKLGTYVGSCLGLGGVMIDSAVAVMLDINKQVLYARDEKGVVLARQLIAISKADKLVAFDIYPQSTPSRIKALFQTYDQHFANRLGIKLSGDEYEIESILSEYWWDDGILESKIYLGRDKSKH</sequence>
<keyword evidence="2" id="KW-1185">Reference proteome</keyword>
<dbReference type="AlphaFoldDB" id="A0A4E0QRS6"/>